<reference evidence="1 2" key="1">
    <citation type="journal article" date="2018" name="PLoS ONE">
        <title>The draft genome of Kipferlia bialata reveals reductive genome evolution in fornicate parasites.</title>
        <authorList>
            <person name="Tanifuji G."/>
            <person name="Takabayashi S."/>
            <person name="Kume K."/>
            <person name="Takagi M."/>
            <person name="Nakayama T."/>
            <person name="Kamikawa R."/>
            <person name="Inagaki Y."/>
            <person name="Hashimoto T."/>
        </authorList>
    </citation>
    <scope>NUCLEOTIDE SEQUENCE [LARGE SCALE GENOMIC DNA]</scope>
    <source>
        <strain evidence="1">NY0173</strain>
    </source>
</reference>
<comment type="caution">
    <text evidence="1">The sequence shown here is derived from an EMBL/GenBank/DDBJ whole genome shotgun (WGS) entry which is preliminary data.</text>
</comment>
<dbReference type="AlphaFoldDB" id="A0A9K3CQH3"/>
<sequence length="244" mass="27779">EAYLRLLYGSMLPDALRKVCYHFHSLDLPYYMYLTVMDTGVLDMVPVVQGMLGHMGADLIAHCPANIFYTIHNIVNDPVAYHMTEIAVDSYCLREYPYSAHSGIFEASRVNPTADLVLETLDRYPFLLEEACLNYGIPEPTRHQLVEALLSYGAEVDMETVAADVDFIYRQTLMDYVRNDTCSVDTWDVTDQRVGYQLDSSIDIMDIAIHQMQTLPTLKELESSLDTFVDTWQDSVDGDICNYP</sequence>
<accession>A0A9K3CQH3</accession>
<organism evidence="1 2">
    <name type="scientific">Kipferlia bialata</name>
    <dbReference type="NCBI Taxonomy" id="797122"/>
    <lineage>
        <taxon>Eukaryota</taxon>
        <taxon>Metamonada</taxon>
        <taxon>Carpediemonas-like organisms</taxon>
        <taxon>Kipferlia</taxon>
    </lineage>
</organism>
<evidence type="ECO:0000313" key="2">
    <source>
        <dbReference type="Proteomes" id="UP000265618"/>
    </source>
</evidence>
<dbReference type="Proteomes" id="UP000265618">
    <property type="component" value="Unassembled WGS sequence"/>
</dbReference>
<feature type="non-terminal residue" evidence="1">
    <location>
        <position position="1"/>
    </location>
</feature>
<dbReference type="EMBL" id="BDIP01000179">
    <property type="protein sequence ID" value="GIQ80483.1"/>
    <property type="molecule type" value="Genomic_DNA"/>
</dbReference>
<protein>
    <submittedName>
        <fullName evidence="1">Uncharacterized protein</fullName>
    </submittedName>
</protein>
<gene>
    <name evidence="1" type="ORF">KIPB_001288</name>
</gene>
<keyword evidence="2" id="KW-1185">Reference proteome</keyword>
<evidence type="ECO:0000313" key="1">
    <source>
        <dbReference type="EMBL" id="GIQ80483.1"/>
    </source>
</evidence>
<proteinExistence type="predicted"/>
<name>A0A9K3CQH3_9EUKA</name>